<evidence type="ECO:0000259" key="11">
    <source>
        <dbReference type="Pfam" id="PF21082"/>
    </source>
</evidence>
<feature type="transmembrane region" description="Helical" evidence="8">
    <location>
        <begin position="466"/>
        <end position="484"/>
    </location>
</feature>
<dbReference type="GO" id="GO:0005886">
    <property type="term" value="C:plasma membrane"/>
    <property type="evidence" value="ECO:0007669"/>
    <property type="project" value="UniProtKB-SubCell"/>
</dbReference>
<feature type="compositionally biased region" description="Pro residues" evidence="7">
    <location>
        <begin position="757"/>
        <end position="767"/>
    </location>
</feature>
<dbReference type="InterPro" id="IPR049142">
    <property type="entry name" value="MS_channel_1st"/>
</dbReference>
<evidence type="ECO:0000256" key="2">
    <source>
        <dbReference type="ARBA" id="ARBA00008017"/>
    </source>
</evidence>
<feature type="transmembrane region" description="Helical" evidence="8">
    <location>
        <begin position="435"/>
        <end position="454"/>
    </location>
</feature>
<dbReference type="SUPFAM" id="SSF50182">
    <property type="entry name" value="Sm-like ribonucleoproteins"/>
    <property type="match status" value="1"/>
</dbReference>
<dbReference type="EMBL" id="CYSD01000014">
    <property type="protein sequence ID" value="CUH76663.1"/>
    <property type="molecule type" value="Genomic_DNA"/>
</dbReference>
<dbReference type="GO" id="GO:0008381">
    <property type="term" value="F:mechanosensitive monoatomic ion channel activity"/>
    <property type="evidence" value="ECO:0007669"/>
    <property type="project" value="InterPro"/>
</dbReference>
<feature type="transmembrane region" description="Helical" evidence="8">
    <location>
        <begin position="126"/>
        <end position="144"/>
    </location>
</feature>
<feature type="transmembrane region" description="Helical" evidence="8">
    <location>
        <begin position="170"/>
        <end position="192"/>
    </location>
</feature>
<dbReference type="OrthoDB" id="9814206at2"/>
<dbReference type="InterPro" id="IPR049278">
    <property type="entry name" value="MS_channel_C"/>
</dbReference>
<evidence type="ECO:0000256" key="5">
    <source>
        <dbReference type="ARBA" id="ARBA00022989"/>
    </source>
</evidence>
<dbReference type="Proteomes" id="UP000052022">
    <property type="component" value="Unassembled WGS sequence"/>
</dbReference>
<organism evidence="13 14">
    <name type="scientific">Tritonibacter multivorans</name>
    <dbReference type="NCBI Taxonomy" id="928856"/>
    <lineage>
        <taxon>Bacteria</taxon>
        <taxon>Pseudomonadati</taxon>
        <taxon>Pseudomonadota</taxon>
        <taxon>Alphaproteobacteria</taxon>
        <taxon>Rhodobacterales</taxon>
        <taxon>Paracoccaceae</taxon>
        <taxon>Tritonibacter</taxon>
    </lineage>
</organism>
<dbReference type="SUPFAM" id="SSF82861">
    <property type="entry name" value="Mechanosensitive channel protein MscS (YggB), transmembrane region"/>
    <property type="match status" value="1"/>
</dbReference>
<feature type="transmembrane region" description="Helical" evidence="8">
    <location>
        <begin position="245"/>
        <end position="267"/>
    </location>
</feature>
<feature type="signal peptide" evidence="9">
    <location>
        <begin position="1"/>
        <end position="22"/>
    </location>
</feature>
<dbReference type="PANTHER" id="PTHR30460">
    <property type="entry name" value="MODERATE CONDUCTANCE MECHANOSENSITIVE CHANNEL YBIO"/>
    <property type="match status" value="1"/>
</dbReference>
<keyword evidence="14" id="KW-1185">Reference proteome</keyword>
<dbReference type="InterPro" id="IPR011066">
    <property type="entry name" value="MscS_channel_C_sf"/>
</dbReference>
<dbReference type="Pfam" id="PF21088">
    <property type="entry name" value="MS_channel_1st"/>
    <property type="match status" value="1"/>
</dbReference>
<dbReference type="Gene3D" id="3.30.70.100">
    <property type="match status" value="1"/>
</dbReference>
<dbReference type="SUPFAM" id="SSF82689">
    <property type="entry name" value="Mechanosensitive channel protein MscS (YggB), C-terminal domain"/>
    <property type="match status" value="1"/>
</dbReference>
<evidence type="ECO:0000256" key="8">
    <source>
        <dbReference type="SAM" id="Phobius"/>
    </source>
</evidence>
<feature type="transmembrane region" description="Helical" evidence="8">
    <location>
        <begin position="287"/>
        <end position="307"/>
    </location>
</feature>
<feature type="domain" description="Mechanosensitive ion channel transmembrane helices 2/3" evidence="12">
    <location>
        <begin position="522"/>
        <end position="563"/>
    </location>
</feature>
<keyword evidence="4 8" id="KW-0812">Transmembrane</keyword>
<dbReference type="InterPro" id="IPR045276">
    <property type="entry name" value="YbiO_bact"/>
</dbReference>
<keyword evidence="9" id="KW-0732">Signal</keyword>
<sequence>MQWLRFLLSAIALVLCTGMAQAQFIPSTGSSEATVVPPPSPNDVKEFLRLLGDPSVQAWITESANDDGTLADNQTRSFREQLDTQVARIANRAQSVVLAWQVLPQMPSVLAEVWATELSHAQKVRSVTYILIFLLIGYGLEWLYRQTVRFALLRVEQAPKDAPSQKFIGALLRAAIIFAGLGIFAIGSIGAFDSFDWHPLLESLVLDLLISVLLFRVLTTISLFFQAPRAPELRLVPYGTPAAMFLHRLVGVISLAVVVAFAMLYMLNRIVEHHGMADGSDLATVALAQTITLALMVVVVIWACIWLAFRRLPQLCEIDASPRALQIWRNALIVLVGAVFALWLGGLFNIMWAVLIIGLVVPGLRLMRAWIDHFFDQSTEALHEEHKAEAQKVLDDFAAAEAANELPEGEPQPDVPEFADPYVTTRPIVQRGARFAFIMTAVVLLSSAWGVNILDLSADRSVLGRILEVLVDSIVALLLADLIWTWATSVIDKRVADYEPPTDGQAPGPEARMITLLPLLRTILMVTLLVMVVLSVLSASGVNIGPILAGAGIVGIAIGFGTQSLVRDIVAGIFFLIDDAFRLGEYIEVGDLMGTVESISVRSMRIRHHRGKVHTVPYGELKSLTNHSRDWVIMKLEFRVPFDTDLQLVKKIVKKVGAELKANEHYGPSILSTLKSQGVRRMEEFNMVVGVKFMTKPGEQWLVRRDAYQKVRDAFEANGIRMAERNVKVAIEGGDHLSEEQRQAVAGAAQDAVQGPGGPPKPIPDEP</sequence>
<evidence type="ECO:0000259" key="12">
    <source>
        <dbReference type="Pfam" id="PF21088"/>
    </source>
</evidence>
<proteinExistence type="inferred from homology"/>
<evidence type="ECO:0000256" key="7">
    <source>
        <dbReference type="SAM" id="MobiDB-lite"/>
    </source>
</evidence>
<feature type="transmembrane region" description="Helical" evidence="8">
    <location>
        <begin position="327"/>
        <end position="344"/>
    </location>
</feature>
<keyword evidence="3" id="KW-1003">Cell membrane</keyword>
<dbReference type="InterPro" id="IPR011014">
    <property type="entry name" value="MscS_channel_TM-2"/>
</dbReference>
<evidence type="ECO:0000313" key="14">
    <source>
        <dbReference type="Proteomes" id="UP000052022"/>
    </source>
</evidence>
<evidence type="ECO:0000259" key="10">
    <source>
        <dbReference type="Pfam" id="PF00924"/>
    </source>
</evidence>
<keyword evidence="6 8" id="KW-0472">Membrane</keyword>
<dbReference type="Pfam" id="PF00924">
    <property type="entry name" value="MS_channel_2nd"/>
    <property type="match status" value="1"/>
</dbReference>
<evidence type="ECO:0000256" key="6">
    <source>
        <dbReference type="ARBA" id="ARBA00023136"/>
    </source>
</evidence>
<dbReference type="PANTHER" id="PTHR30460:SF0">
    <property type="entry name" value="MODERATE CONDUCTANCE MECHANOSENSITIVE CHANNEL YBIO"/>
    <property type="match status" value="1"/>
</dbReference>
<dbReference type="InterPro" id="IPR006685">
    <property type="entry name" value="MscS_channel_2nd"/>
</dbReference>
<evidence type="ECO:0000256" key="3">
    <source>
        <dbReference type="ARBA" id="ARBA00022475"/>
    </source>
</evidence>
<feature type="domain" description="Mechanosensitive ion channel MscS C-terminal" evidence="11">
    <location>
        <begin position="635"/>
        <end position="722"/>
    </location>
</feature>
<evidence type="ECO:0000256" key="9">
    <source>
        <dbReference type="SAM" id="SignalP"/>
    </source>
</evidence>
<feature type="chain" id="PRO_5006063066" evidence="9">
    <location>
        <begin position="23"/>
        <end position="767"/>
    </location>
</feature>
<comment type="similarity">
    <text evidence="2">Belongs to the MscS (TC 1.A.23) family.</text>
</comment>
<feature type="region of interest" description="Disordered" evidence="7">
    <location>
        <begin position="735"/>
        <end position="767"/>
    </location>
</feature>
<dbReference type="Pfam" id="PF21082">
    <property type="entry name" value="MS_channel_3rd"/>
    <property type="match status" value="1"/>
</dbReference>
<feature type="compositionally biased region" description="Low complexity" evidence="7">
    <location>
        <begin position="743"/>
        <end position="754"/>
    </location>
</feature>
<dbReference type="STRING" id="928856.SAMN04488049_11477"/>
<dbReference type="Gene3D" id="1.10.287.1260">
    <property type="match status" value="1"/>
</dbReference>
<keyword evidence="5 8" id="KW-1133">Transmembrane helix</keyword>
<dbReference type="InterPro" id="IPR023408">
    <property type="entry name" value="MscS_beta-dom_sf"/>
</dbReference>
<gene>
    <name evidence="13" type="primary">ykuT_2</name>
    <name evidence="13" type="ORF">TRM7557_01008</name>
</gene>
<protein>
    <submittedName>
        <fullName evidence="13">Putative MscS family protein YkuT</fullName>
    </submittedName>
</protein>
<accession>A0A0P1G4C3</accession>
<feature type="transmembrane region" description="Helical" evidence="8">
    <location>
        <begin position="544"/>
        <end position="566"/>
    </location>
</feature>
<dbReference type="InterPro" id="IPR010920">
    <property type="entry name" value="LSM_dom_sf"/>
</dbReference>
<dbReference type="AlphaFoldDB" id="A0A0P1G4C3"/>
<dbReference type="RefSeq" id="WP_058289123.1">
    <property type="nucleotide sequence ID" value="NZ_CYSD01000014.1"/>
</dbReference>
<feature type="transmembrane region" description="Helical" evidence="8">
    <location>
        <begin position="519"/>
        <end position="538"/>
    </location>
</feature>
<comment type="subcellular location">
    <subcellularLocation>
        <location evidence="1">Cell membrane</location>
        <topology evidence="1">Multi-pass membrane protein</topology>
    </subcellularLocation>
</comment>
<dbReference type="Gene3D" id="2.30.30.60">
    <property type="match status" value="1"/>
</dbReference>
<evidence type="ECO:0000256" key="1">
    <source>
        <dbReference type="ARBA" id="ARBA00004651"/>
    </source>
</evidence>
<feature type="transmembrane region" description="Helical" evidence="8">
    <location>
        <begin position="204"/>
        <end position="225"/>
    </location>
</feature>
<feature type="domain" description="Mechanosensitive ion channel MscS" evidence="10">
    <location>
        <begin position="565"/>
        <end position="629"/>
    </location>
</feature>
<evidence type="ECO:0000313" key="13">
    <source>
        <dbReference type="EMBL" id="CUH76663.1"/>
    </source>
</evidence>
<reference evidence="13 14" key="1">
    <citation type="submission" date="2015-09" db="EMBL/GenBank/DDBJ databases">
        <authorList>
            <consortium name="Swine Surveillance"/>
        </authorList>
    </citation>
    <scope>NUCLEOTIDE SEQUENCE [LARGE SCALE GENOMIC DNA]</scope>
    <source>
        <strain evidence="13 14">CECT 7557</strain>
    </source>
</reference>
<evidence type="ECO:0000256" key="4">
    <source>
        <dbReference type="ARBA" id="ARBA00022692"/>
    </source>
</evidence>
<name>A0A0P1G4C3_9RHOB</name>